<dbReference type="KEGG" id="mcm:MCAL160_0894"/>
<dbReference type="RefSeq" id="WP_041103312.1">
    <property type="nucleotide sequence ID" value="NZ_AP013353.1"/>
</dbReference>
<dbReference type="AlphaFoldDB" id="A0AAT9F8L8"/>
<proteinExistence type="predicted"/>
<gene>
    <name evidence="1" type="ORF">MCAL160_0894</name>
</gene>
<dbReference type="EMBL" id="AP013353">
    <property type="protein sequence ID" value="BAP01253.1"/>
    <property type="molecule type" value="Genomic_DNA"/>
</dbReference>
<reference evidence="1" key="1">
    <citation type="journal article" date="2014" name="Appl. Environ. Microbiol.">
        <title>Molecular Epidemiology of Cases of Mycoplasma californicum Infection in Japan.</title>
        <authorList>
            <person name="Hata E."/>
            <person name="Suzuki K."/>
            <person name="Hanyu H."/>
            <person name="Itoh M."/>
            <person name="Higuchi H."/>
            <person name="Kobayashi H."/>
        </authorList>
    </citation>
    <scope>NUCLEOTIDE SEQUENCE</scope>
    <source>
        <strain evidence="1">HAZ160_1</strain>
    </source>
</reference>
<name>A0AAT9F8L8_9BACT</name>
<reference evidence="1" key="2">
    <citation type="journal article" date="2014" name="Genome Announc.">
        <title>Complete Genome Sequence of Mycoplasma californicum Strain HAZ160_1 from Bovine Mastitic Milk in Japan.</title>
        <authorList>
            <person name="Hata E."/>
            <person name="Murakami K."/>
        </authorList>
    </citation>
    <scope>NUCLEOTIDE SEQUENCE</scope>
    <source>
        <strain evidence="1">HAZ160_1</strain>
    </source>
</reference>
<reference evidence="1" key="4">
    <citation type="submission" date="2024-06" db="EMBL/GenBank/DDBJ databases">
        <authorList>
            <consortium name="Mycoplasma californicum genome sequencing consortium"/>
            <person name="Hata E."/>
            <person name="Tanaka K."/>
            <person name="Tamamura Y."/>
        </authorList>
    </citation>
    <scope>NUCLEOTIDE SEQUENCE</scope>
    <source>
        <strain evidence="1">HAZ160_1</strain>
    </source>
</reference>
<protein>
    <submittedName>
        <fullName evidence="1">Uncharacterized protein</fullName>
    </submittedName>
</protein>
<evidence type="ECO:0000313" key="1">
    <source>
        <dbReference type="EMBL" id="BAP01253.1"/>
    </source>
</evidence>
<reference evidence="1" key="3">
    <citation type="journal article" date="2019" name="Vet. Microbiol.">
        <title>Mutations associated with change of susceptibility to lincosamides and/or macrolides in field and laboratory-derived Mycoplasma californicum strains in Japan, and development of a rapid detection method for these mutations.</title>
        <authorList>
            <person name="Hata E."/>
            <person name="Nagai K."/>
            <person name="Murakami K."/>
        </authorList>
    </citation>
    <scope>NUCLEOTIDE SEQUENCE</scope>
    <source>
        <strain evidence="1">HAZ160_1</strain>
    </source>
</reference>
<accession>A0AAT9F8L8</accession>
<sequence>MSIEIKIAHDNLKNNFHMLVSYYNSLVKSQLYDHSLWLSKTFEKISEIEHKLKGIPNIELPLHSKKYYLNLNFEIHNLYKSIIKEQNFNKQTLQSGGSYEKNKLSSLLIPISLPFIAPTCNNQTVLQKQVQINILINKLNKITFNNLNNISQDLKSKINLAIDKNGISKSSSYDYQLFKVVYQHAKKRRRY</sequence>
<organism evidence="1">
    <name type="scientific">Mycoplasmopsis californica HAZ160_1</name>
    <dbReference type="NCBI Taxonomy" id="1397850"/>
    <lineage>
        <taxon>Bacteria</taxon>
        <taxon>Bacillati</taxon>
        <taxon>Mycoplasmatota</taxon>
        <taxon>Mycoplasmoidales</taxon>
        <taxon>Metamycoplasmataceae</taxon>
        <taxon>Mycoplasmopsis</taxon>
    </lineage>
</organism>